<sequence>MNHKILLSLVAIPAMASSLLALPLLTLASAATESSQTWAEAIATPLTASCDLLESEAVQSLRPRDHETLIASAINIPIEYPETDFSAAESDAAVTLFGCDCSSCIRALQQLRRQTLLNNSGHCWSALQKRATQSEMQEVLDTLESQEMKEAEEASQKP</sequence>
<dbReference type="EMBL" id="JAHHHD010000033">
    <property type="protein sequence ID" value="MBW4661257.1"/>
    <property type="molecule type" value="Genomic_DNA"/>
</dbReference>
<evidence type="ECO:0000256" key="1">
    <source>
        <dbReference type="SAM" id="SignalP"/>
    </source>
</evidence>
<comment type="caution">
    <text evidence="2">The sequence shown here is derived from an EMBL/GenBank/DDBJ whole genome shotgun (WGS) entry which is preliminary data.</text>
</comment>
<keyword evidence="1" id="KW-0732">Signal</keyword>
<feature type="chain" id="PRO_5036891240" description="Secreted protein" evidence="1">
    <location>
        <begin position="22"/>
        <end position="158"/>
    </location>
</feature>
<name>A0A951QDH3_9CYAN</name>
<evidence type="ECO:0000313" key="3">
    <source>
        <dbReference type="Proteomes" id="UP000757435"/>
    </source>
</evidence>
<proteinExistence type="predicted"/>
<protein>
    <recommendedName>
        <fullName evidence="4">Secreted protein</fullName>
    </recommendedName>
</protein>
<feature type="signal peptide" evidence="1">
    <location>
        <begin position="1"/>
        <end position="21"/>
    </location>
</feature>
<dbReference type="AlphaFoldDB" id="A0A951QDH3"/>
<evidence type="ECO:0000313" key="2">
    <source>
        <dbReference type="EMBL" id="MBW4661257.1"/>
    </source>
</evidence>
<reference evidence="2" key="1">
    <citation type="submission" date="2021-05" db="EMBL/GenBank/DDBJ databases">
        <authorList>
            <person name="Pietrasiak N."/>
            <person name="Ward R."/>
            <person name="Stajich J.E."/>
            <person name="Kurbessoian T."/>
        </authorList>
    </citation>
    <scope>NUCLEOTIDE SEQUENCE</scope>
    <source>
        <strain evidence="2">UHER 2000/2452</strain>
    </source>
</reference>
<evidence type="ECO:0008006" key="4">
    <source>
        <dbReference type="Google" id="ProtNLM"/>
    </source>
</evidence>
<gene>
    <name evidence="2" type="ORF">KME15_21495</name>
</gene>
<accession>A0A951QDH3</accession>
<organism evidence="2 3">
    <name type="scientific">Drouetiella hepatica Uher 2000/2452</name>
    <dbReference type="NCBI Taxonomy" id="904376"/>
    <lineage>
        <taxon>Bacteria</taxon>
        <taxon>Bacillati</taxon>
        <taxon>Cyanobacteriota</taxon>
        <taxon>Cyanophyceae</taxon>
        <taxon>Oculatellales</taxon>
        <taxon>Oculatellaceae</taxon>
        <taxon>Drouetiella</taxon>
    </lineage>
</organism>
<dbReference type="Proteomes" id="UP000757435">
    <property type="component" value="Unassembled WGS sequence"/>
</dbReference>
<reference evidence="2" key="2">
    <citation type="journal article" date="2022" name="Microbiol. Resour. Announc.">
        <title>Metagenome Sequencing to Explore Phylogenomics of Terrestrial Cyanobacteria.</title>
        <authorList>
            <person name="Ward R.D."/>
            <person name="Stajich J.E."/>
            <person name="Johansen J.R."/>
            <person name="Huntemann M."/>
            <person name="Clum A."/>
            <person name="Foster B."/>
            <person name="Foster B."/>
            <person name="Roux S."/>
            <person name="Palaniappan K."/>
            <person name="Varghese N."/>
            <person name="Mukherjee S."/>
            <person name="Reddy T.B.K."/>
            <person name="Daum C."/>
            <person name="Copeland A."/>
            <person name="Chen I.A."/>
            <person name="Ivanova N.N."/>
            <person name="Kyrpides N.C."/>
            <person name="Shapiro N."/>
            <person name="Eloe-Fadrosh E.A."/>
            <person name="Pietrasiak N."/>
        </authorList>
    </citation>
    <scope>NUCLEOTIDE SEQUENCE</scope>
    <source>
        <strain evidence="2">UHER 2000/2452</strain>
    </source>
</reference>